<evidence type="ECO:0000313" key="1">
    <source>
        <dbReference type="EMBL" id="OEJ99925.1"/>
    </source>
</evidence>
<comment type="caution">
    <text evidence="1">The sequence shown here is derived from an EMBL/GenBank/DDBJ whole genome shotgun (WGS) entry which is preliminary data.</text>
</comment>
<protein>
    <submittedName>
        <fullName evidence="1">Uncharacterized protein</fullName>
    </submittedName>
</protein>
<dbReference type="OrthoDB" id="9992377at2"/>
<dbReference type="EMBL" id="MDGQ01000005">
    <property type="protein sequence ID" value="OEJ99925.1"/>
    <property type="molecule type" value="Genomic_DNA"/>
</dbReference>
<reference evidence="1 2" key="1">
    <citation type="submission" date="2016-08" db="EMBL/GenBank/DDBJ databases">
        <title>Draft genome of Fabibacter sp. strain SK-8.</title>
        <authorList>
            <person name="Wong S.-K."/>
            <person name="Hamasaki K."/>
            <person name="Yoshizawa S."/>
        </authorList>
    </citation>
    <scope>NUCLEOTIDE SEQUENCE [LARGE SCALE GENOMIC DNA]</scope>
    <source>
        <strain evidence="1 2">SK-8</strain>
    </source>
</reference>
<evidence type="ECO:0000313" key="2">
    <source>
        <dbReference type="Proteomes" id="UP000095552"/>
    </source>
</evidence>
<sequence>MSRRQKWIFFGLLAFPIVLSLSFRALDNHAVHQRIISQQQERLEGSKEQTIDPNKELEEIGTSLICRKEYSN</sequence>
<accession>A0A1E5SLB7</accession>
<dbReference type="STRING" id="1563681.BFP71_10285"/>
<dbReference type="AlphaFoldDB" id="A0A1E5SLB7"/>
<keyword evidence="2" id="KW-1185">Reference proteome</keyword>
<organism evidence="1 2">
    <name type="scientific">Roseivirga misakiensis</name>
    <dbReference type="NCBI Taxonomy" id="1563681"/>
    <lineage>
        <taxon>Bacteria</taxon>
        <taxon>Pseudomonadati</taxon>
        <taxon>Bacteroidota</taxon>
        <taxon>Cytophagia</taxon>
        <taxon>Cytophagales</taxon>
        <taxon>Roseivirgaceae</taxon>
        <taxon>Roseivirga</taxon>
    </lineage>
</organism>
<gene>
    <name evidence="1" type="ORF">BFP71_10285</name>
</gene>
<name>A0A1E5SLB7_9BACT</name>
<dbReference type="Proteomes" id="UP000095552">
    <property type="component" value="Unassembled WGS sequence"/>
</dbReference>
<dbReference type="RefSeq" id="WP_141719731.1">
    <property type="nucleotide sequence ID" value="NZ_MDGQ01000005.1"/>
</dbReference>
<proteinExistence type="predicted"/>